<feature type="compositionally biased region" description="Pro residues" evidence="1">
    <location>
        <begin position="50"/>
        <end position="62"/>
    </location>
</feature>
<feature type="compositionally biased region" description="Polar residues" evidence="1">
    <location>
        <begin position="170"/>
        <end position="186"/>
    </location>
</feature>
<reference evidence="2" key="1">
    <citation type="submission" date="2020-11" db="EMBL/GenBank/DDBJ databases">
        <authorList>
            <consortium name="DOE Joint Genome Institute"/>
            <person name="Ahrendt S."/>
            <person name="Riley R."/>
            <person name="Andreopoulos W."/>
            <person name="Labutti K."/>
            <person name="Pangilinan J."/>
            <person name="Ruiz-Duenas F.J."/>
            <person name="Barrasa J.M."/>
            <person name="Sanchez-Garcia M."/>
            <person name="Camarero S."/>
            <person name="Miyauchi S."/>
            <person name="Serrano A."/>
            <person name="Linde D."/>
            <person name="Babiker R."/>
            <person name="Drula E."/>
            <person name="Ayuso-Fernandez I."/>
            <person name="Pacheco R."/>
            <person name="Padilla G."/>
            <person name="Ferreira P."/>
            <person name="Barriuso J."/>
            <person name="Kellner H."/>
            <person name="Castanera R."/>
            <person name="Alfaro M."/>
            <person name="Ramirez L."/>
            <person name="Pisabarro A.G."/>
            <person name="Kuo A."/>
            <person name="Tritt A."/>
            <person name="Lipzen A."/>
            <person name="He G."/>
            <person name="Yan M."/>
            <person name="Ng V."/>
            <person name="Cullen D."/>
            <person name="Martin F."/>
            <person name="Rosso M.-N."/>
            <person name="Henrissat B."/>
            <person name="Hibbett D."/>
            <person name="Martinez A.T."/>
            <person name="Grigoriev I.V."/>
        </authorList>
    </citation>
    <scope>NUCLEOTIDE SEQUENCE</scope>
    <source>
        <strain evidence="2">CBS 247.69</strain>
    </source>
</reference>
<name>A0A9P5XUS4_9AGAR</name>
<dbReference type="EMBL" id="MU150373">
    <property type="protein sequence ID" value="KAF9457399.1"/>
    <property type="molecule type" value="Genomic_DNA"/>
</dbReference>
<evidence type="ECO:0000313" key="2">
    <source>
        <dbReference type="EMBL" id="KAF9457399.1"/>
    </source>
</evidence>
<protein>
    <submittedName>
        <fullName evidence="2">Uncharacterized protein</fullName>
    </submittedName>
</protein>
<feature type="region of interest" description="Disordered" evidence="1">
    <location>
        <begin position="20"/>
        <end position="67"/>
    </location>
</feature>
<feature type="region of interest" description="Disordered" evidence="1">
    <location>
        <begin position="296"/>
        <end position="330"/>
    </location>
</feature>
<feature type="region of interest" description="Disordered" evidence="1">
    <location>
        <begin position="263"/>
        <end position="284"/>
    </location>
</feature>
<keyword evidence="3" id="KW-1185">Reference proteome</keyword>
<feature type="region of interest" description="Disordered" evidence="1">
    <location>
        <begin position="153"/>
        <end position="189"/>
    </location>
</feature>
<accession>A0A9P5XUS4</accession>
<gene>
    <name evidence="2" type="ORF">BDZ94DRAFT_1301940</name>
</gene>
<comment type="caution">
    <text evidence="2">The sequence shown here is derived from an EMBL/GenBank/DDBJ whole genome shotgun (WGS) entry which is preliminary data.</text>
</comment>
<dbReference type="AlphaFoldDB" id="A0A9P5XUS4"/>
<dbReference type="OrthoDB" id="3066809at2759"/>
<dbReference type="Proteomes" id="UP000807353">
    <property type="component" value="Unassembled WGS sequence"/>
</dbReference>
<organism evidence="2 3">
    <name type="scientific">Collybia nuda</name>
    <dbReference type="NCBI Taxonomy" id="64659"/>
    <lineage>
        <taxon>Eukaryota</taxon>
        <taxon>Fungi</taxon>
        <taxon>Dikarya</taxon>
        <taxon>Basidiomycota</taxon>
        <taxon>Agaricomycotina</taxon>
        <taxon>Agaricomycetes</taxon>
        <taxon>Agaricomycetidae</taxon>
        <taxon>Agaricales</taxon>
        <taxon>Tricholomatineae</taxon>
        <taxon>Clitocybaceae</taxon>
        <taxon>Collybia</taxon>
    </lineage>
</organism>
<sequence>MMAAVRAQFNNACTPECNHMTSSQGRLSVQGVPPRSAPPNVPSTSRAPVQPSPAPATQPQPQPHSHSQVTINIPTITFLDAAFRTYADRCATELSNLRTVCTRAILKERQDREKWRSHCVTFKQERDIARDRVRALIGEREAHLVRPVISEDQTKDTCPAEGESKAISESFRSVPSRESTPSSTAVASDPEDDVSFYLLPYPSPTRLVNAPVASPVTSHKRSRSADAVLPSSSSSKRDLTAFDITVTENPHGDRLIPTERAMKRRRSEDPPASARFTSVEGGGLGECDMELESEVDGAELQPKLEVQETPRRNLRSPSGSPSLHASPIGQPSPAIELSHVDLMYLPTNGKLVCRVCMLASSKVSISPHTPAPLVTSFPTDSAWDTLRDHCAKEHASECADIARLHPAEVYELRRRLSMR</sequence>
<evidence type="ECO:0000256" key="1">
    <source>
        <dbReference type="SAM" id="MobiDB-lite"/>
    </source>
</evidence>
<evidence type="ECO:0000313" key="3">
    <source>
        <dbReference type="Proteomes" id="UP000807353"/>
    </source>
</evidence>
<proteinExistence type="predicted"/>
<feature type="region of interest" description="Disordered" evidence="1">
    <location>
        <begin position="212"/>
        <end position="234"/>
    </location>
</feature>